<dbReference type="AlphaFoldDB" id="A0A6I8LFC5"/>
<accession>A0A6I8LFC5</accession>
<feature type="region of interest" description="Disordered" evidence="1">
    <location>
        <begin position="20"/>
        <end position="49"/>
    </location>
</feature>
<evidence type="ECO:0000313" key="2">
    <source>
        <dbReference type="EMBL" id="VVJ15033.1"/>
    </source>
</evidence>
<name>A0A6I8LFC5_9PSEU</name>
<evidence type="ECO:0000313" key="3">
    <source>
        <dbReference type="Proteomes" id="UP000399805"/>
    </source>
</evidence>
<gene>
    <name evidence="2" type="ORF">AA23TX_00059</name>
</gene>
<keyword evidence="3" id="KW-1185">Reference proteome</keyword>
<dbReference type="EMBL" id="CABVGP010000001">
    <property type="protein sequence ID" value="VVJ15033.1"/>
    <property type="molecule type" value="Genomic_DNA"/>
</dbReference>
<sequence>MPSMSRKCSAWNVHCGRTEWRSSRSGNAGSSSRALDVGQGRRLTTGSGS</sequence>
<dbReference type="Proteomes" id="UP000399805">
    <property type="component" value="Unassembled WGS sequence"/>
</dbReference>
<organism evidence="2 3">
    <name type="scientific">Amycolatopsis camponoti</name>
    <dbReference type="NCBI Taxonomy" id="2606593"/>
    <lineage>
        <taxon>Bacteria</taxon>
        <taxon>Bacillati</taxon>
        <taxon>Actinomycetota</taxon>
        <taxon>Actinomycetes</taxon>
        <taxon>Pseudonocardiales</taxon>
        <taxon>Pseudonocardiaceae</taxon>
        <taxon>Amycolatopsis</taxon>
    </lineage>
</organism>
<proteinExistence type="predicted"/>
<reference evidence="2 3" key="1">
    <citation type="submission" date="2019-09" db="EMBL/GenBank/DDBJ databases">
        <authorList>
            <person name="Leyn A S."/>
        </authorList>
    </citation>
    <scope>NUCLEOTIDE SEQUENCE [LARGE SCALE GENOMIC DNA]</scope>
    <source>
        <strain evidence="2">AA231_1</strain>
    </source>
</reference>
<evidence type="ECO:0000256" key="1">
    <source>
        <dbReference type="SAM" id="MobiDB-lite"/>
    </source>
</evidence>
<protein>
    <submittedName>
        <fullName evidence="2">Uncharacterized protein</fullName>
    </submittedName>
</protein>
<feature type="compositionally biased region" description="Low complexity" evidence="1">
    <location>
        <begin position="23"/>
        <end position="34"/>
    </location>
</feature>